<gene>
    <name evidence="3" type="ORF">SETTUDRAFT_88772</name>
</gene>
<evidence type="ECO:0000313" key="3">
    <source>
        <dbReference type="EMBL" id="EOA86972.1"/>
    </source>
</evidence>
<dbReference type="eggNOG" id="ENOG502SU16">
    <property type="taxonomic scope" value="Eukaryota"/>
</dbReference>
<keyword evidence="4" id="KW-1185">Reference proteome</keyword>
<accession>R0KFT8</accession>
<evidence type="ECO:0000256" key="1">
    <source>
        <dbReference type="SAM" id="Phobius"/>
    </source>
</evidence>
<feature type="chain" id="PRO_5004354189" evidence="2">
    <location>
        <begin position="21"/>
        <end position="264"/>
    </location>
</feature>
<dbReference type="STRING" id="671987.R0KFT8"/>
<reference evidence="3 4" key="1">
    <citation type="journal article" date="2012" name="PLoS Pathog.">
        <title>Diverse lifestyles and strategies of plant pathogenesis encoded in the genomes of eighteen Dothideomycetes fungi.</title>
        <authorList>
            <person name="Ohm R.A."/>
            <person name="Feau N."/>
            <person name="Henrissat B."/>
            <person name="Schoch C.L."/>
            <person name="Horwitz B.A."/>
            <person name="Barry K.W."/>
            <person name="Condon B.J."/>
            <person name="Copeland A.C."/>
            <person name="Dhillon B."/>
            <person name="Glaser F."/>
            <person name="Hesse C.N."/>
            <person name="Kosti I."/>
            <person name="LaButti K."/>
            <person name="Lindquist E.A."/>
            <person name="Lucas S."/>
            <person name="Salamov A.A."/>
            <person name="Bradshaw R.E."/>
            <person name="Ciuffetti L."/>
            <person name="Hamelin R.C."/>
            <person name="Kema G.H.J."/>
            <person name="Lawrence C."/>
            <person name="Scott J.A."/>
            <person name="Spatafora J.W."/>
            <person name="Turgeon B.G."/>
            <person name="de Wit P.J.G.M."/>
            <person name="Zhong S."/>
            <person name="Goodwin S.B."/>
            <person name="Grigoriev I.V."/>
        </authorList>
    </citation>
    <scope>NUCLEOTIDE SEQUENCE [LARGE SCALE GENOMIC DNA]</scope>
    <source>
        <strain evidence="4">28A</strain>
    </source>
</reference>
<name>R0KFT8_EXST2</name>
<keyword evidence="1" id="KW-0812">Transmembrane</keyword>
<keyword evidence="1" id="KW-1133">Transmembrane helix</keyword>
<dbReference type="Proteomes" id="UP000016935">
    <property type="component" value="Unassembled WGS sequence"/>
</dbReference>
<reference evidence="3 4" key="2">
    <citation type="journal article" date="2013" name="PLoS Genet.">
        <title>Comparative genome structure, secondary metabolite, and effector coding capacity across Cochliobolus pathogens.</title>
        <authorList>
            <person name="Condon B.J."/>
            <person name="Leng Y."/>
            <person name="Wu D."/>
            <person name="Bushley K.E."/>
            <person name="Ohm R.A."/>
            <person name="Otillar R."/>
            <person name="Martin J."/>
            <person name="Schackwitz W."/>
            <person name="Grimwood J."/>
            <person name="MohdZainudin N."/>
            <person name="Xue C."/>
            <person name="Wang R."/>
            <person name="Manning V.A."/>
            <person name="Dhillon B."/>
            <person name="Tu Z.J."/>
            <person name="Steffenson B.J."/>
            <person name="Salamov A."/>
            <person name="Sun H."/>
            <person name="Lowry S."/>
            <person name="LaButti K."/>
            <person name="Han J."/>
            <person name="Copeland A."/>
            <person name="Lindquist E."/>
            <person name="Barry K."/>
            <person name="Schmutz J."/>
            <person name="Baker S.E."/>
            <person name="Ciuffetti L.M."/>
            <person name="Grigoriev I.V."/>
            <person name="Zhong S."/>
            <person name="Turgeon B.G."/>
        </authorList>
    </citation>
    <scope>NUCLEOTIDE SEQUENCE [LARGE SCALE GENOMIC DNA]</scope>
    <source>
        <strain evidence="4">28A</strain>
    </source>
</reference>
<evidence type="ECO:0000313" key="4">
    <source>
        <dbReference type="Proteomes" id="UP000016935"/>
    </source>
</evidence>
<dbReference type="GeneID" id="19405728"/>
<organism evidence="3 4">
    <name type="scientific">Exserohilum turcicum (strain 28A)</name>
    <name type="common">Northern leaf blight fungus</name>
    <name type="synonym">Setosphaeria turcica</name>
    <dbReference type="NCBI Taxonomy" id="671987"/>
    <lineage>
        <taxon>Eukaryota</taxon>
        <taxon>Fungi</taxon>
        <taxon>Dikarya</taxon>
        <taxon>Ascomycota</taxon>
        <taxon>Pezizomycotina</taxon>
        <taxon>Dothideomycetes</taxon>
        <taxon>Pleosporomycetidae</taxon>
        <taxon>Pleosporales</taxon>
        <taxon>Pleosporineae</taxon>
        <taxon>Pleosporaceae</taxon>
        <taxon>Exserohilum</taxon>
    </lineage>
</organism>
<protein>
    <submittedName>
        <fullName evidence="3">Uncharacterized protein</fullName>
    </submittedName>
</protein>
<dbReference type="HOGENOM" id="CLU_055859_5_0_1"/>
<sequence length="264" mass="27770">MVASSFLTTALLAFATVVASQQCYGIDGSALDKTFTPCNPNAEHSACCASGDVCLSNGLCMSTEDVTVGMIFSRGCTDATGKDTACPQQCSGAPTKPNTTPSPPPPAWQLQTCDMGEYCCRAAGSTKSCCNNAVAPRIQGPLHATLQSPLVPISKDNVVSAPQTPLATPSPATSMNQAAAASTCAEDQARWTIIAATLGALLAGITVSFIITTVWLHKRERRQRRLKEHYETQMSKTNVYRKALESCVGSARPSMAVEDVDGDD</sequence>
<dbReference type="RefSeq" id="XP_008025514.1">
    <property type="nucleotide sequence ID" value="XM_008027323.1"/>
</dbReference>
<keyword evidence="1" id="KW-0472">Membrane</keyword>
<keyword evidence="2" id="KW-0732">Signal</keyword>
<dbReference type="EMBL" id="KB908592">
    <property type="protein sequence ID" value="EOA86972.1"/>
    <property type="molecule type" value="Genomic_DNA"/>
</dbReference>
<dbReference type="OrthoDB" id="5215637at2759"/>
<feature type="signal peptide" evidence="2">
    <location>
        <begin position="1"/>
        <end position="20"/>
    </location>
</feature>
<evidence type="ECO:0000256" key="2">
    <source>
        <dbReference type="SAM" id="SignalP"/>
    </source>
</evidence>
<dbReference type="AlphaFoldDB" id="R0KFT8"/>
<proteinExistence type="predicted"/>
<feature type="transmembrane region" description="Helical" evidence="1">
    <location>
        <begin position="191"/>
        <end position="216"/>
    </location>
</feature>